<dbReference type="GO" id="GO:0030313">
    <property type="term" value="C:cell envelope"/>
    <property type="evidence" value="ECO:0007669"/>
    <property type="project" value="UniProtKB-SubCell"/>
</dbReference>
<sequence>MVPSPMGRLFLMCRAMKMCHLTKTIACLIAATGWCLASVDAADPVERHQVETNVVEVRDVVVDFKQQIDVPALQSGAVAETSVRPNQFVRQKDVLGKLDSQSLIIRRRAASLQYESAKLITSDDLEMQFAETSLAEAEAELDASNATEQKFNGAVSSNQLRRMRLAVERARLEVARTKKQIRQAEIDTQLAAADLALIDDELAQLECVSPIDGVVLAVHRETGEWIAKGQPWVTVATAGELTLHALVDADELSPATCVGLDVSVHWGNEADGTAKMLAGKITSVDPTRLPGNRFRLHAEVQNRRQTHDGSIPPRTAIVPGSGHSVDQHWQLLPGAQVTMRIYRSRDEMAWRMKLDQPQSFRGKVR</sequence>
<dbReference type="STRING" id="243090.RB12519"/>
<dbReference type="AlphaFoldDB" id="Q7UIH8"/>
<dbReference type="PANTHER" id="PTHR32347:SF23">
    <property type="entry name" value="BLL5650 PROTEIN"/>
    <property type="match status" value="1"/>
</dbReference>
<dbReference type="HOGENOM" id="CLU_071820_0_0_0"/>
<feature type="chain" id="PRO_5004292069" evidence="4">
    <location>
        <begin position="38"/>
        <end position="365"/>
    </location>
</feature>
<dbReference type="OrthoDB" id="259333at2"/>
<evidence type="ECO:0000256" key="2">
    <source>
        <dbReference type="ARBA" id="ARBA00023054"/>
    </source>
</evidence>
<evidence type="ECO:0000313" key="5">
    <source>
        <dbReference type="EMBL" id="CAD77636.1"/>
    </source>
</evidence>
<evidence type="ECO:0000256" key="4">
    <source>
        <dbReference type="SAM" id="SignalP"/>
    </source>
</evidence>
<accession>Q7UIH8</accession>
<organism evidence="5 6">
    <name type="scientific">Rhodopirellula baltica (strain DSM 10527 / NCIMB 13988 / SH1)</name>
    <dbReference type="NCBI Taxonomy" id="243090"/>
    <lineage>
        <taxon>Bacteria</taxon>
        <taxon>Pseudomonadati</taxon>
        <taxon>Planctomycetota</taxon>
        <taxon>Planctomycetia</taxon>
        <taxon>Pirellulales</taxon>
        <taxon>Pirellulaceae</taxon>
        <taxon>Rhodopirellula</taxon>
    </lineage>
</organism>
<evidence type="ECO:0000256" key="3">
    <source>
        <dbReference type="SAM" id="Coils"/>
    </source>
</evidence>
<dbReference type="EMBL" id="BX294155">
    <property type="protein sequence ID" value="CAD77636.1"/>
    <property type="molecule type" value="Genomic_DNA"/>
</dbReference>
<dbReference type="PATRIC" id="fig|243090.15.peg.6064"/>
<dbReference type="eggNOG" id="COG0845">
    <property type="taxonomic scope" value="Bacteria"/>
</dbReference>
<keyword evidence="2 3" id="KW-0175">Coiled coil</keyword>
<feature type="signal peptide" evidence="4">
    <location>
        <begin position="1"/>
        <end position="37"/>
    </location>
</feature>
<dbReference type="Gene3D" id="2.40.50.100">
    <property type="match status" value="1"/>
</dbReference>
<keyword evidence="6" id="KW-1185">Reference proteome</keyword>
<keyword evidence="4" id="KW-0732">Signal</keyword>
<dbReference type="Gene3D" id="1.10.287.470">
    <property type="entry name" value="Helix hairpin bin"/>
    <property type="match status" value="1"/>
</dbReference>
<dbReference type="InParanoid" id="Q7UIH8"/>
<evidence type="ECO:0000313" key="6">
    <source>
        <dbReference type="Proteomes" id="UP000001025"/>
    </source>
</evidence>
<protein>
    <submittedName>
        <fullName evidence="5">Uncharacterized protein</fullName>
    </submittedName>
</protein>
<dbReference type="EnsemblBacteria" id="CAD77636">
    <property type="protein sequence ID" value="CAD77636"/>
    <property type="gene ID" value="RB12519"/>
</dbReference>
<dbReference type="Gene3D" id="2.40.30.170">
    <property type="match status" value="1"/>
</dbReference>
<dbReference type="Proteomes" id="UP000001025">
    <property type="component" value="Chromosome"/>
</dbReference>
<dbReference type="KEGG" id="rba:RB12519"/>
<comment type="subcellular location">
    <subcellularLocation>
        <location evidence="1">Cell envelope</location>
    </subcellularLocation>
</comment>
<dbReference type="PANTHER" id="PTHR32347">
    <property type="entry name" value="EFFLUX SYSTEM COMPONENT YKNX-RELATED"/>
    <property type="match status" value="1"/>
</dbReference>
<reference evidence="5 6" key="1">
    <citation type="journal article" date="2003" name="Proc. Natl. Acad. Sci. U.S.A.">
        <title>Complete genome sequence of the marine planctomycete Pirellula sp. strain 1.</title>
        <authorList>
            <person name="Gloeckner F.O."/>
            <person name="Kube M."/>
            <person name="Bauer M."/>
            <person name="Teeling H."/>
            <person name="Lombardot T."/>
            <person name="Ludwig W."/>
            <person name="Gade D."/>
            <person name="Beck A."/>
            <person name="Borzym K."/>
            <person name="Heitmann K."/>
            <person name="Rabus R."/>
            <person name="Schlesner H."/>
            <person name="Amann R."/>
            <person name="Reinhardt R."/>
        </authorList>
    </citation>
    <scope>NUCLEOTIDE SEQUENCE [LARGE SCALE GENOMIC DNA]</scope>
    <source>
        <strain evidence="6">DSM 10527 / NCIMB 13988 / SH1</strain>
    </source>
</reference>
<proteinExistence type="predicted"/>
<feature type="coiled-coil region" evidence="3">
    <location>
        <begin position="127"/>
        <end position="187"/>
    </location>
</feature>
<evidence type="ECO:0000256" key="1">
    <source>
        <dbReference type="ARBA" id="ARBA00004196"/>
    </source>
</evidence>
<name>Q7UIH8_RHOBA</name>
<dbReference type="InterPro" id="IPR050465">
    <property type="entry name" value="UPF0194_transport"/>
</dbReference>
<gene>
    <name evidence="5" type="ordered locus">RB12519</name>
</gene>